<dbReference type="Proteomes" id="UP000507470">
    <property type="component" value="Unassembled WGS sequence"/>
</dbReference>
<name>A0A6J8CDH1_MYTCO</name>
<sequence length="217" mass="24431">MRQAQKATLADALWNIGDCAVSRKLDSELLYVIDGGSLILRLPWKKGTTFGEVCQQYVDYIKRRYNHAVVVLDGYTSGPSIKDHVHMRRSKGVEGAKIVFKTMSPFRSKKENFLTNNENKQKFINMLSDALVKSDFQTEHADADADALIAKTGVEQSISHPTVVIGQDTDVLVLLVFHCTLSSHGLFYRSDQSNRKLTSINVWDIQKNKAVVRTRSN</sequence>
<dbReference type="AlphaFoldDB" id="A0A6J8CDH1"/>
<dbReference type="InterPro" id="IPR029060">
    <property type="entry name" value="PIN-like_dom_sf"/>
</dbReference>
<evidence type="ECO:0000313" key="2">
    <source>
        <dbReference type="Proteomes" id="UP000507470"/>
    </source>
</evidence>
<gene>
    <name evidence="1" type="ORF">MCOR_29219</name>
</gene>
<reference evidence="1 2" key="1">
    <citation type="submission" date="2020-06" db="EMBL/GenBank/DDBJ databases">
        <authorList>
            <person name="Li R."/>
            <person name="Bekaert M."/>
        </authorList>
    </citation>
    <scope>NUCLEOTIDE SEQUENCE [LARGE SCALE GENOMIC DNA]</scope>
    <source>
        <strain evidence="2">wild</strain>
    </source>
</reference>
<dbReference type="SUPFAM" id="SSF88723">
    <property type="entry name" value="PIN domain-like"/>
    <property type="match status" value="1"/>
</dbReference>
<dbReference type="OrthoDB" id="6153294at2759"/>
<keyword evidence="2" id="KW-1185">Reference proteome</keyword>
<organism evidence="1 2">
    <name type="scientific">Mytilus coruscus</name>
    <name type="common">Sea mussel</name>
    <dbReference type="NCBI Taxonomy" id="42192"/>
    <lineage>
        <taxon>Eukaryota</taxon>
        <taxon>Metazoa</taxon>
        <taxon>Spiralia</taxon>
        <taxon>Lophotrochozoa</taxon>
        <taxon>Mollusca</taxon>
        <taxon>Bivalvia</taxon>
        <taxon>Autobranchia</taxon>
        <taxon>Pteriomorphia</taxon>
        <taxon>Mytilida</taxon>
        <taxon>Mytiloidea</taxon>
        <taxon>Mytilidae</taxon>
        <taxon>Mytilinae</taxon>
        <taxon>Mytilus</taxon>
    </lineage>
</organism>
<proteinExistence type="predicted"/>
<dbReference type="EMBL" id="CACVKT020005297">
    <property type="protein sequence ID" value="CAC5394473.1"/>
    <property type="molecule type" value="Genomic_DNA"/>
</dbReference>
<evidence type="ECO:0000313" key="1">
    <source>
        <dbReference type="EMBL" id="CAC5394473.1"/>
    </source>
</evidence>
<accession>A0A6J8CDH1</accession>
<protein>
    <submittedName>
        <fullName evidence="1">Uncharacterized protein</fullName>
    </submittedName>
</protein>